<dbReference type="PANTHER" id="PTHR10188">
    <property type="entry name" value="L-ASPARAGINASE"/>
    <property type="match status" value="1"/>
</dbReference>
<evidence type="ECO:0000256" key="15">
    <source>
        <dbReference type="PIRSR" id="PIRSR600246-2"/>
    </source>
</evidence>
<comment type="similarity">
    <text evidence="2">Belongs to the Ntn-hydrolase family.</text>
</comment>
<evidence type="ECO:0000256" key="11">
    <source>
        <dbReference type="ARBA" id="ARBA00030414"/>
    </source>
</evidence>
<evidence type="ECO:0000256" key="5">
    <source>
        <dbReference type="ARBA" id="ARBA00022280"/>
    </source>
</evidence>
<dbReference type="PANTHER" id="PTHR10188:SF41">
    <property type="entry name" value="ISOASPARTYL PEPTIDASE_L-ASPARAGINASE"/>
    <property type="match status" value="1"/>
</dbReference>
<dbReference type="Ensembl" id="ENSCSET00000003782.1">
    <property type="protein sequence ID" value="ENSCSEP00000003733.1"/>
    <property type="gene ID" value="ENSCSEG00000002435.1"/>
</dbReference>
<comment type="catalytic activity">
    <reaction evidence="1">
        <text>Cleavage of a beta-linked Asp residue from the N-terminus of a polypeptide.</text>
        <dbReference type="EC" id="3.4.19.5"/>
    </reaction>
</comment>
<reference evidence="17" key="2">
    <citation type="submission" date="2025-08" db="UniProtKB">
        <authorList>
            <consortium name="Ensembl"/>
        </authorList>
    </citation>
    <scope>IDENTIFICATION</scope>
</reference>
<feature type="site" description="Cleavage; by autolysis" evidence="16">
    <location>
        <begin position="165"/>
        <end position="166"/>
    </location>
</feature>
<evidence type="ECO:0000256" key="10">
    <source>
        <dbReference type="ARBA" id="ARBA00029780"/>
    </source>
</evidence>
<dbReference type="OMA" id="MGIIMVD"/>
<reference evidence="17 18" key="1">
    <citation type="journal article" date="2014" name="Nat. Genet.">
        <title>Whole-genome sequence of a flatfish provides insights into ZW sex chromosome evolution and adaptation to a benthic lifestyle.</title>
        <authorList>
            <person name="Chen S."/>
            <person name="Zhang G."/>
            <person name="Shao C."/>
            <person name="Huang Q."/>
            <person name="Liu G."/>
            <person name="Zhang P."/>
            <person name="Song W."/>
            <person name="An N."/>
            <person name="Chalopin D."/>
            <person name="Volff J.N."/>
            <person name="Hong Y."/>
            <person name="Li Q."/>
            <person name="Sha Z."/>
            <person name="Zhou H."/>
            <person name="Xie M."/>
            <person name="Yu Q."/>
            <person name="Liu Y."/>
            <person name="Xiang H."/>
            <person name="Wang N."/>
            <person name="Wu K."/>
            <person name="Yang C."/>
            <person name="Zhou Q."/>
            <person name="Liao X."/>
            <person name="Yang L."/>
            <person name="Hu Q."/>
            <person name="Zhang J."/>
            <person name="Meng L."/>
            <person name="Jin L."/>
            <person name="Tian Y."/>
            <person name="Lian J."/>
            <person name="Yang J."/>
            <person name="Miao G."/>
            <person name="Liu S."/>
            <person name="Liang Z."/>
            <person name="Yan F."/>
            <person name="Li Y."/>
            <person name="Sun B."/>
            <person name="Zhang H."/>
            <person name="Zhang J."/>
            <person name="Zhu Y."/>
            <person name="Du M."/>
            <person name="Zhao Y."/>
            <person name="Schartl M."/>
            <person name="Tang Q."/>
            <person name="Wang J."/>
        </authorList>
    </citation>
    <scope>NUCLEOTIDE SEQUENCE</scope>
</reference>
<dbReference type="GO" id="GO:0033345">
    <property type="term" value="P:L-asparagine catabolic process via L-aspartate"/>
    <property type="evidence" value="ECO:0007669"/>
    <property type="project" value="TreeGrafter"/>
</dbReference>
<evidence type="ECO:0000256" key="3">
    <source>
        <dbReference type="ARBA" id="ARBA00012879"/>
    </source>
</evidence>
<feature type="binding site" evidence="15">
    <location>
        <begin position="217"/>
        <end position="220"/>
    </location>
    <ligand>
        <name>substrate</name>
    </ligand>
</feature>
<dbReference type="AlphaFoldDB" id="A0A3P8UKM2"/>
<keyword evidence="6" id="KW-0645">Protease</keyword>
<proteinExistence type="inferred from homology"/>
<evidence type="ECO:0000256" key="1">
    <source>
        <dbReference type="ARBA" id="ARBA00000306"/>
    </source>
</evidence>
<dbReference type="GO" id="GO:0005737">
    <property type="term" value="C:cytoplasm"/>
    <property type="evidence" value="ECO:0007669"/>
    <property type="project" value="TreeGrafter"/>
</dbReference>
<name>A0A3P8UKM2_CYNSE</name>
<dbReference type="GO" id="GO:0006508">
    <property type="term" value="P:proteolysis"/>
    <property type="evidence" value="ECO:0007669"/>
    <property type="project" value="UniProtKB-KW"/>
</dbReference>
<reference evidence="17" key="3">
    <citation type="submission" date="2025-09" db="UniProtKB">
        <authorList>
            <consortium name="Ensembl"/>
        </authorList>
    </citation>
    <scope>IDENTIFICATION</scope>
</reference>
<evidence type="ECO:0000256" key="8">
    <source>
        <dbReference type="ARBA" id="ARBA00022813"/>
    </source>
</evidence>
<dbReference type="CDD" id="cd04702">
    <property type="entry name" value="ASRGL1_like"/>
    <property type="match status" value="1"/>
</dbReference>
<dbReference type="Gene3D" id="3.60.20.30">
    <property type="entry name" value="(Glycosyl)asparaginase"/>
    <property type="match status" value="1"/>
</dbReference>
<dbReference type="InterPro" id="IPR033844">
    <property type="entry name" value="ASRGL1_meta"/>
</dbReference>
<evidence type="ECO:0000256" key="13">
    <source>
        <dbReference type="ARBA" id="ARBA00049366"/>
    </source>
</evidence>
<evidence type="ECO:0000256" key="9">
    <source>
        <dbReference type="ARBA" id="ARBA00029701"/>
    </source>
</evidence>
<dbReference type="GO" id="GO:0008798">
    <property type="term" value="F:beta-aspartyl-peptidase activity"/>
    <property type="evidence" value="ECO:0007669"/>
    <property type="project" value="UniProtKB-EC"/>
</dbReference>
<evidence type="ECO:0000256" key="14">
    <source>
        <dbReference type="PIRSR" id="PIRSR600246-1"/>
    </source>
</evidence>
<dbReference type="EC" id="3.4.19.5" evidence="3"/>
<evidence type="ECO:0000256" key="4">
    <source>
        <dbReference type="ARBA" id="ARBA00012920"/>
    </source>
</evidence>
<evidence type="ECO:0000313" key="17">
    <source>
        <dbReference type="Ensembl" id="ENSCSEP00000003733.1"/>
    </source>
</evidence>
<dbReference type="SUPFAM" id="SSF56235">
    <property type="entry name" value="N-terminal nucleophile aminohydrolases (Ntn hydrolases)"/>
    <property type="match status" value="1"/>
</dbReference>
<keyword evidence="18" id="KW-1185">Reference proteome</keyword>
<dbReference type="EC" id="3.5.1.1" evidence="4"/>
<evidence type="ECO:0000256" key="7">
    <source>
        <dbReference type="ARBA" id="ARBA00022801"/>
    </source>
</evidence>
<dbReference type="GeneTree" id="ENSGT00950000183045"/>
<dbReference type="InterPro" id="IPR029055">
    <property type="entry name" value="Ntn_hydrolases_N"/>
</dbReference>
<organism evidence="17 18">
    <name type="scientific">Cynoglossus semilaevis</name>
    <name type="common">Tongue sole</name>
    <dbReference type="NCBI Taxonomy" id="244447"/>
    <lineage>
        <taxon>Eukaryota</taxon>
        <taxon>Metazoa</taxon>
        <taxon>Chordata</taxon>
        <taxon>Craniata</taxon>
        <taxon>Vertebrata</taxon>
        <taxon>Euteleostomi</taxon>
        <taxon>Actinopterygii</taxon>
        <taxon>Neopterygii</taxon>
        <taxon>Teleostei</taxon>
        <taxon>Neoteleostei</taxon>
        <taxon>Acanthomorphata</taxon>
        <taxon>Carangaria</taxon>
        <taxon>Pleuronectiformes</taxon>
        <taxon>Pleuronectoidei</taxon>
        <taxon>Cynoglossidae</taxon>
        <taxon>Cynoglossinae</taxon>
        <taxon>Cynoglossus</taxon>
    </lineage>
</organism>
<keyword evidence="8" id="KW-0068">Autocatalytic cleavage</keyword>
<accession>A0A3P8UKM2</accession>
<dbReference type="GO" id="GO:0004067">
    <property type="term" value="F:asparaginase activity"/>
    <property type="evidence" value="ECO:0007669"/>
    <property type="project" value="UniProtKB-EC"/>
</dbReference>
<sequence>MDLLPVLVVHGGAGTVPRERSEQSVSGVRSAARAGYAILRGGGSSMDAVVEAVAHMEDNPSYNAGCGSVLNVKGEIEMDAIVMDGKALGSGAVSAVRNVANPVRLARLVMDKVVFYPPCGQCFAQEMGISEVPPESLVTEYSRMRWKKNLEPGANPVESQMGKMGTVGAVAVDREGNVACATSTGGMLNKMEGRVGDTPCIGSGGYADNQVGAVSTTGHGEVIMKVTLARLILFHMEQGDTKEASDMGLAYMKSRVDGLGGVVTVGPQGNWAARFSSLQMAWAAAQKDSLHYGLYAGEHFTQSIDDPH</sequence>
<dbReference type="STRING" id="244447.ENSCSEP00000003733"/>
<dbReference type="Pfam" id="PF01112">
    <property type="entry name" value="Asparaginase_2"/>
    <property type="match status" value="1"/>
</dbReference>
<protein>
    <recommendedName>
        <fullName evidence="5">Isoaspartyl peptidase/L-asparaginase</fullName>
        <ecNumber evidence="3">3.4.19.5</ecNumber>
        <ecNumber evidence="4">3.5.1.1</ecNumber>
    </recommendedName>
    <alternativeName>
        <fullName evidence="9">Asparaginase-like protein 1</fullName>
    </alternativeName>
    <alternativeName>
        <fullName evidence="12">Beta-aspartyl-peptidase</fullName>
    </alternativeName>
    <alternativeName>
        <fullName evidence="10">Isoaspartyl dipeptidase</fullName>
    </alternativeName>
    <alternativeName>
        <fullName evidence="11">L-asparagine amidohydrolase</fullName>
    </alternativeName>
</protein>
<keyword evidence="7" id="KW-0378">Hydrolase</keyword>
<evidence type="ECO:0000313" key="18">
    <source>
        <dbReference type="Proteomes" id="UP000265120"/>
    </source>
</evidence>
<dbReference type="FunFam" id="3.60.20.30:FF:000001">
    <property type="entry name" value="Isoaspartyl peptidase/L-asparaginase"/>
    <property type="match status" value="1"/>
</dbReference>
<evidence type="ECO:0000256" key="16">
    <source>
        <dbReference type="PIRSR" id="PIRSR600246-3"/>
    </source>
</evidence>
<comment type="catalytic activity">
    <reaction evidence="13">
        <text>L-asparagine + H2O = L-aspartate + NH4(+)</text>
        <dbReference type="Rhea" id="RHEA:21016"/>
        <dbReference type="ChEBI" id="CHEBI:15377"/>
        <dbReference type="ChEBI" id="CHEBI:28938"/>
        <dbReference type="ChEBI" id="CHEBI:29991"/>
        <dbReference type="ChEBI" id="CHEBI:58048"/>
        <dbReference type="EC" id="3.5.1.1"/>
    </reaction>
</comment>
<feature type="active site" description="Nucleophile" evidence="14">
    <location>
        <position position="166"/>
    </location>
</feature>
<evidence type="ECO:0000256" key="12">
    <source>
        <dbReference type="ARBA" id="ARBA00030667"/>
    </source>
</evidence>
<dbReference type="InParanoid" id="A0A3P8UKM2"/>
<feature type="binding site" evidence="15">
    <location>
        <begin position="194"/>
        <end position="197"/>
    </location>
    <ligand>
        <name>substrate</name>
    </ligand>
</feature>
<evidence type="ECO:0000256" key="2">
    <source>
        <dbReference type="ARBA" id="ARBA00010872"/>
    </source>
</evidence>
<dbReference type="Proteomes" id="UP000265120">
    <property type="component" value="Chromosome 12"/>
</dbReference>
<dbReference type="InterPro" id="IPR000246">
    <property type="entry name" value="Peptidase_T2"/>
</dbReference>
<evidence type="ECO:0000256" key="6">
    <source>
        <dbReference type="ARBA" id="ARBA00022670"/>
    </source>
</evidence>
<dbReference type="FunCoup" id="A0A3P8UKM2">
    <property type="interactions" value="216"/>
</dbReference>